<accession>A0A362WZN3</accession>
<dbReference type="InterPro" id="IPR050330">
    <property type="entry name" value="Bact_OuterMem_StrucFunc"/>
</dbReference>
<dbReference type="InterPro" id="IPR006665">
    <property type="entry name" value="OmpA-like"/>
</dbReference>
<dbReference type="InterPro" id="IPR011042">
    <property type="entry name" value="6-blade_b-propeller_TolB-like"/>
</dbReference>
<dbReference type="InterPro" id="IPR036737">
    <property type="entry name" value="OmpA-like_sf"/>
</dbReference>
<proteinExistence type="predicted"/>
<dbReference type="Gene3D" id="2.120.10.30">
    <property type="entry name" value="TolB, C-terminal domain"/>
    <property type="match status" value="1"/>
</dbReference>
<evidence type="ECO:0000256" key="2">
    <source>
        <dbReference type="ARBA" id="ARBA00023136"/>
    </source>
</evidence>
<dbReference type="PANTHER" id="PTHR30329">
    <property type="entry name" value="STATOR ELEMENT OF FLAGELLAR MOTOR COMPLEX"/>
    <property type="match status" value="1"/>
</dbReference>
<dbReference type="Gene3D" id="3.30.1330.60">
    <property type="entry name" value="OmpA-like domain"/>
    <property type="match status" value="1"/>
</dbReference>
<evidence type="ECO:0000313" key="7">
    <source>
        <dbReference type="EMBL" id="PQV48418.1"/>
    </source>
</evidence>
<dbReference type="EMBL" id="PVEO01000005">
    <property type="protein sequence ID" value="PQV48418.1"/>
    <property type="molecule type" value="Genomic_DNA"/>
</dbReference>
<keyword evidence="2 4" id="KW-0472">Membrane</keyword>
<evidence type="ECO:0000256" key="4">
    <source>
        <dbReference type="PROSITE-ProRule" id="PRU00473"/>
    </source>
</evidence>
<evidence type="ECO:0000259" key="6">
    <source>
        <dbReference type="PROSITE" id="PS51123"/>
    </source>
</evidence>
<protein>
    <submittedName>
        <fullName evidence="7">WD40 repeat protein</fullName>
    </submittedName>
</protein>
<feature type="signal peptide" evidence="5">
    <location>
        <begin position="1"/>
        <end position="22"/>
    </location>
</feature>
<dbReference type="PRINTS" id="PR01021">
    <property type="entry name" value="OMPADOMAIN"/>
</dbReference>
<dbReference type="PROSITE" id="PS51123">
    <property type="entry name" value="OMPA_2"/>
    <property type="match status" value="1"/>
</dbReference>
<feature type="chain" id="PRO_5016777198" evidence="5">
    <location>
        <begin position="23"/>
        <end position="542"/>
    </location>
</feature>
<evidence type="ECO:0000256" key="1">
    <source>
        <dbReference type="ARBA" id="ARBA00004442"/>
    </source>
</evidence>
<comment type="subcellular location">
    <subcellularLocation>
        <location evidence="1">Cell outer membrane</location>
    </subcellularLocation>
</comment>
<dbReference type="PANTHER" id="PTHR30329:SF21">
    <property type="entry name" value="LIPOPROTEIN YIAD-RELATED"/>
    <property type="match status" value="1"/>
</dbReference>
<evidence type="ECO:0000313" key="8">
    <source>
        <dbReference type="Proteomes" id="UP000251545"/>
    </source>
</evidence>
<dbReference type="InterPro" id="IPR006664">
    <property type="entry name" value="OMP_bac"/>
</dbReference>
<dbReference type="CDD" id="cd07185">
    <property type="entry name" value="OmpA_C-like"/>
    <property type="match status" value="1"/>
</dbReference>
<dbReference type="Pfam" id="PF07676">
    <property type="entry name" value="PD40"/>
    <property type="match status" value="2"/>
</dbReference>
<dbReference type="SUPFAM" id="SSF82171">
    <property type="entry name" value="DPP6 N-terminal domain-like"/>
    <property type="match status" value="1"/>
</dbReference>
<dbReference type="SUPFAM" id="SSF103088">
    <property type="entry name" value="OmpA-like"/>
    <property type="match status" value="1"/>
</dbReference>
<evidence type="ECO:0000256" key="3">
    <source>
        <dbReference type="ARBA" id="ARBA00023237"/>
    </source>
</evidence>
<reference evidence="7 8" key="1">
    <citation type="submission" date="2018-02" db="EMBL/GenBank/DDBJ databases">
        <title>Genomic Encyclopedia of Archaeal and Bacterial Type Strains, Phase II (KMG-II): from individual species to whole genera.</title>
        <authorList>
            <person name="Goeker M."/>
        </authorList>
    </citation>
    <scope>NUCLEOTIDE SEQUENCE [LARGE SCALE GENOMIC DNA]</scope>
    <source>
        <strain evidence="7 8">DSM 21165</strain>
    </source>
</reference>
<organism evidence="7 8">
    <name type="scientific">Jejuia pallidilutea</name>
    <dbReference type="NCBI Taxonomy" id="504487"/>
    <lineage>
        <taxon>Bacteria</taxon>
        <taxon>Pseudomonadati</taxon>
        <taxon>Bacteroidota</taxon>
        <taxon>Flavobacteriia</taxon>
        <taxon>Flavobacteriales</taxon>
        <taxon>Flavobacteriaceae</taxon>
        <taxon>Jejuia</taxon>
    </lineage>
</organism>
<dbReference type="SUPFAM" id="SSF49464">
    <property type="entry name" value="Carboxypeptidase regulatory domain-like"/>
    <property type="match status" value="1"/>
</dbReference>
<gene>
    <name evidence="7" type="ORF">CLV33_105278</name>
</gene>
<dbReference type="Proteomes" id="UP000251545">
    <property type="component" value="Unassembled WGS sequence"/>
</dbReference>
<dbReference type="Gene3D" id="2.60.40.1120">
    <property type="entry name" value="Carboxypeptidase-like, regulatory domain"/>
    <property type="match status" value="1"/>
</dbReference>
<feature type="domain" description="OmpA-like" evidence="6">
    <location>
        <begin position="420"/>
        <end position="540"/>
    </location>
</feature>
<keyword evidence="3" id="KW-0998">Cell outer membrane</keyword>
<keyword evidence="5" id="KW-0732">Signal</keyword>
<dbReference type="Pfam" id="PF00691">
    <property type="entry name" value="OmpA"/>
    <property type="match status" value="1"/>
</dbReference>
<dbReference type="InterPro" id="IPR008969">
    <property type="entry name" value="CarboxyPept-like_regulatory"/>
</dbReference>
<evidence type="ECO:0000256" key="5">
    <source>
        <dbReference type="SAM" id="SignalP"/>
    </source>
</evidence>
<comment type="caution">
    <text evidence="7">The sequence shown here is derived from an EMBL/GenBank/DDBJ whole genome shotgun (WGS) entry which is preliminary data.</text>
</comment>
<dbReference type="AlphaFoldDB" id="A0A362WZN3"/>
<dbReference type="RefSeq" id="WP_105473856.1">
    <property type="nucleotide sequence ID" value="NZ_PVEO01000005.1"/>
</dbReference>
<dbReference type="InterPro" id="IPR011659">
    <property type="entry name" value="WD40"/>
</dbReference>
<dbReference type="GO" id="GO:0009279">
    <property type="term" value="C:cell outer membrane"/>
    <property type="evidence" value="ECO:0007669"/>
    <property type="project" value="UniProtKB-SubCell"/>
</dbReference>
<name>A0A362WZN3_9FLAO</name>
<sequence>MKKTILYCFYFFSSLIFSQATANLAFVNSLDEVNDIIKERKPSNFEFKNNSGYNFEILDAGINSKYSEICSGAFRNKIIMVSSKKLGAFAKIDPYTGEGYKDLYCVDVSKNGQLRTPLLFSRILNTKYNEGQLSFTPDQKTVYYTRSTKDISYEYKLYKAVLEEDSHGNWVNETLLSVNKENVSIENPYVNSTGDKLYFSANMPNSYGGFDLYVCDIKSDGELSVPVNLGSNINTSEDEKYPSLSKDSKYLYFSSRGHLNFGGYDVFESKILKTGYTKPRNMGNTLNTKYDEIAFVLIVKNKGYVSSNRRYGSGYNLYTAINDEVEQKIKGRIIDSNSQAILAGSVITLLDEEGTEISRDTTGIDANYSFKVRPFESYKISVSKEGFKSIDLDFLANRGNETTYLRNIELIPDVSKEYDVERELRLLADNIFFDSNKSNIKRELHRVLNKVIYILNEHPKMQLAIDAHTDNVGSDSFNLSLSEDRAASVLNYLIENGIPKDRLRSKGYGETKPIINCKDNCSEEDLQTNRRVELVIINKRKL</sequence>